<feature type="region of interest" description="Disordered" evidence="1">
    <location>
        <begin position="246"/>
        <end position="274"/>
    </location>
</feature>
<dbReference type="AlphaFoldDB" id="A0AAD5BG13"/>
<dbReference type="SUPFAM" id="SSF81995">
    <property type="entry name" value="beta-sandwich domain of Sec23/24"/>
    <property type="match status" value="1"/>
</dbReference>
<dbReference type="GO" id="GO:0003713">
    <property type="term" value="F:transcription coactivator activity"/>
    <property type="evidence" value="ECO:0007669"/>
    <property type="project" value="TreeGrafter"/>
</dbReference>
<dbReference type="InterPro" id="IPR016137">
    <property type="entry name" value="RGS"/>
</dbReference>
<gene>
    <name evidence="3" type="ORF">KGF57_002284</name>
</gene>
<reference evidence="3 4" key="1">
    <citation type="journal article" date="2022" name="DNA Res.">
        <title>Genome analysis of five recently described species of the CUG-Ser clade uncovers Candida theae as a new hybrid lineage with pathogenic potential in the Candida parapsilosis species complex.</title>
        <authorList>
            <person name="Mixao V."/>
            <person name="Del Olmo V."/>
            <person name="Hegedusova E."/>
            <person name="Saus E."/>
            <person name="Pryszcz L."/>
            <person name="Cillingova A."/>
            <person name="Nosek J."/>
            <person name="Gabaldon T."/>
        </authorList>
    </citation>
    <scope>NUCLEOTIDE SEQUENCE [LARGE SCALE GENOMIC DNA]</scope>
    <source>
        <strain evidence="3 4">CBS 12239</strain>
    </source>
</reference>
<feature type="compositionally biased region" description="Low complexity" evidence="1">
    <location>
        <begin position="314"/>
        <end position="343"/>
    </location>
</feature>
<feature type="region of interest" description="Disordered" evidence="1">
    <location>
        <begin position="301"/>
        <end position="345"/>
    </location>
</feature>
<dbReference type="InterPro" id="IPR044926">
    <property type="entry name" value="RGS_subdomain_2"/>
</dbReference>
<evidence type="ECO:0000313" key="4">
    <source>
        <dbReference type="Proteomes" id="UP001204833"/>
    </source>
</evidence>
<dbReference type="GeneID" id="76150343"/>
<sequence>MNNYKLSTSNSRISATAPTTPCVASKQFNLPFINSIDNDSRKQTTQQQQHQIPEEEEEHDIPSLHDLIHNSTTTLDKQATTTTSQGNENNVSSNSISDATNTPYASTTPASSKNPNITLLSFNNYLSSIHCQENLQFILELNKFLTCVHNSNSTTPTTRTTDPLTKWQQIYSKFLIAESEWEVNLPSRLSSTLHFAQLPLESTVQNCKVYIINEILQNLYHEYLKTVTRTKCGLYRRRSIAMGSLPRSLPASRKNSETIGEENNNDDDDDDDVFNKVGFNSSILSSGHVRPTVDTAIINQQCPLTPPYSPPPHLQQQQQQQQQHHQTQTQTQTQTQQSQPQTPVVSQYLSVPNSASSSNSQPHSSLTRHISLFGRNNKRRHSSNSSKVANTSTATTTADNVSTTATVNTHKHHDHHYSQNITTTTTTSSGNKPGSPHKHKPSSVMIDGYDYYSIPVADMANDNSSVVSAASTASSSLLPPTSRSRPPSICSDLVSDAVSSSSSSSTRSSNGVTDVTCPDGSFSHGELLQDTPASSRNNSSSSKSGPSSSMSGGSVYYKSHQHQHQHNQQQQQQHHHHHNTTSDLTMVTSPTTPLSANTGTSIHKIVDNSMNYFNKMKKFKFKKNSQEEQSQERDGE</sequence>
<feature type="region of interest" description="Disordered" evidence="1">
    <location>
        <begin position="473"/>
        <end position="599"/>
    </location>
</feature>
<feature type="compositionally biased region" description="Polar residues" evidence="1">
    <location>
        <begin position="581"/>
        <end position="599"/>
    </location>
</feature>
<evidence type="ECO:0000259" key="2">
    <source>
        <dbReference type="Pfam" id="PF00615"/>
    </source>
</evidence>
<feature type="domain" description="RGS" evidence="2">
    <location>
        <begin position="118"/>
        <end position="226"/>
    </location>
</feature>
<keyword evidence="4" id="KW-1185">Reference proteome</keyword>
<name>A0AAD5BG13_9ASCO</name>
<dbReference type="GO" id="GO:0016592">
    <property type="term" value="C:mediator complex"/>
    <property type="evidence" value="ECO:0007669"/>
    <property type="project" value="TreeGrafter"/>
</dbReference>
<dbReference type="SUPFAM" id="SSF48097">
    <property type="entry name" value="Regulator of G-protein signaling, RGS"/>
    <property type="match status" value="1"/>
</dbReference>
<feature type="compositionally biased region" description="Polar residues" evidence="1">
    <location>
        <begin position="84"/>
        <end position="113"/>
    </location>
</feature>
<dbReference type="RefSeq" id="XP_051609193.1">
    <property type="nucleotide sequence ID" value="XM_051751581.1"/>
</dbReference>
<dbReference type="CDD" id="cd07440">
    <property type="entry name" value="RGS"/>
    <property type="match status" value="1"/>
</dbReference>
<feature type="compositionally biased region" description="Low complexity" evidence="1">
    <location>
        <begin position="473"/>
        <end position="509"/>
    </location>
</feature>
<feature type="region of interest" description="Disordered" evidence="1">
    <location>
        <begin position="39"/>
        <end position="60"/>
    </location>
</feature>
<dbReference type="PANTHER" id="PTHR46007">
    <property type="entry name" value="MEDIATOR OF RNA POLYMERASE II TRANSCRIPTION SUBUNIT 12"/>
    <property type="match status" value="1"/>
</dbReference>
<feature type="compositionally biased region" description="Low complexity" evidence="1">
    <location>
        <begin position="383"/>
        <end position="408"/>
    </location>
</feature>
<dbReference type="InterPro" id="IPR051647">
    <property type="entry name" value="Mediator_comp_sub12"/>
</dbReference>
<feature type="compositionally biased region" description="Low complexity" evidence="1">
    <location>
        <begin position="534"/>
        <end position="554"/>
    </location>
</feature>
<proteinExistence type="predicted"/>
<feature type="compositionally biased region" description="Pro residues" evidence="1">
    <location>
        <begin position="304"/>
        <end position="313"/>
    </location>
</feature>
<evidence type="ECO:0000256" key="1">
    <source>
        <dbReference type="SAM" id="MobiDB-lite"/>
    </source>
</evidence>
<feature type="region of interest" description="Disordered" evidence="1">
    <location>
        <begin position="374"/>
        <end position="444"/>
    </location>
</feature>
<dbReference type="EMBL" id="JAIHNG010000115">
    <property type="protein sequence ID" value="KAI5958850.1"/>
    <property type="molecule type" value="Genomic_DNA"/>
</dbReference>
<feature type="compositionally biased region" description="Acidic residues" evidence="1">
    <location>
        <begin position="259"/>
        <end position="272"/>
    </location>
</feature>
<accession>A0AAD5BG13</accession>
<dbReference type="Pfam" id="PF00615">
    <property type="entry name" value="RGS"/>
    <property type="match status" value="1"/>
</dbReference>
<dbReference type="Proteomes" id="UP001204833">
    <property type="component" value="Unassembled WGS sequence"/>
</dbReference>
<dbReference type="Gene3D" id="1.10.167.10">
    <property type="entry name" value="Regulator of G-protein Signalling 4, domain 2"/>
    <property type="match status" value="1"/>
</dbReference>
<dbReference type="GO" id="GO:0045944">
    <property type="term" value="P:positive regulation of transcription by RNA polymerase II"/>
    <property type="evidence" value="ECO:0007669"/>
    <property type="project" value="TreeGrafter"/>
</dbReference>
<comment type="caution">
    <text evidence="3">The sequence shown here is derived from an EMBL/GenBank/DDBJ whole genome shotgun (WGS) entry which is preliminary data.</text>
</comment>
<feature type="region of interest" description="Disordered" evidence="1">
    <location>
        <begin position="77"/>
        <end position="113"/>
    </location>
</feature>
<protein>
    <recommendedName>
        <fullName evidence="2">RGS domain-containing protein</fullName>
    </recommendedName>
</protein>
<dbReference type="PANTHER" id="PTHR46007:SF12">
    <property type="entry name" value="C2H2-TYPE DOMAIN-CONTAINING PROTEIN-RELATED"/>
    <property type="match status" value="1"/>
</dbReference>
<evidence type="ECO:0000313" key="3">
    <source>
        <dbReference type="EMBL" id="KAI5958850.1"/>
    </source>
</evidence>
<dbReference type="InterPro" id="IPR036305">
    <property type="entry name" value="RGS_sf"/>
</dbReference>
<organism evidence="3 4">
    <name type="scientific">Candida theae</name>
    <dbReference type="NCBI Taxonomy" id="1198502"/>
    <lineage>
        <taxon>Eukaryota</taxon>
        <taxon>Fungi</taxon>
        <taxon>Dikarya</taxon>
        <taxon>Ascomycota</taxon>
        <taxon>Saccharomycotina</taxon>
        <taxon>Pichiomycetes</taxon>
        <taxon>Debaryomycetaceae</taxon>
        <taxon>Candida/Lodderomyces clade</taxon>
        <taxon>Candida</taxon>
    </lineage>
</organism>